<sequence length="294" mass="32886">MEDQEEGQKQQVNSEMEEVLLLCRKIKIQQRLFCFEFKENCFAQYLLISHNGSSLLVPSNGISCFLDAVDCLSSGFVKQEQRDYDGFSKEKELKIDDKVFCFGIGQKRWGHYMKVWEASASQNNTSSIIIPSGNNGIDGWEIFKTALAEVYKTSRLLCPPRQGQSAPAESSTDAKVNSVTRESAQNLNIESSQIREGSTGEARMMRAGSKRFYFDLGSNKRGHFLKISEVMGANRSSIIIPLSSMQQFHEMVGHFLKCSNKSVTGTNLKQSGGHYMSKAKELDAEEDSAPGQEN</sequence>
<comment type="caution">
    <text evidence="1">The sequence shown here is derived from an EMBL/GenBank/DDBJ whole genome shotgun (WGS) entry which is preliminary data.</text>
</comment>
<keyword evidence="2" id="KW-1185">Reference proteome</keyword>
<evidence type="ECO:0000313" key="2">
    <source>
        <dbReference type="Proteomes" id="UP000829398"/>
    </source>
</evidence>
<dbReference type="EMBL" id="CM039172">
    <property type="protein sequence ID" value="KAH9784378.1"/>
    <property type="molecule type" value="Genomic_DNA"/>
</dbReference>
<organism evidence="1 2">
    <name type="scientific">Citrus sinensis</name>
    <name type="common">Sweet orange</name>
    <name type="synonym">Citrus aurantium var. sinensis</name>
    <dbReference type="NCBI Taxonomy" id="2711"/>
    <lineage>
        <taxon>Eukaryota</taxon>
        <taxon>Viridiplantae</taxon>
        <taxon>Streptophyta</taxon>
        <taxon>Embryophyta</taxon>
        <taxon>Tracheophyta</taxon>
        <taxon>Spermatophyta</taxon>
        <taxon>Magnoliopsida</taxon>
        <taxon>eudicotyledons</taxon>
        <taxon>Gunneridae</taxon>
        <taxon>Pentapetalae</taxon>
        <taxon>rosids</taxon>
        <taxon>malvids</taxon>
        <taxon>Sapindales</taxon>
        <taxon>Rutaceae</taxon>
        <taxon>Aurantioideae</taxon>
        <taxon>Citrus</taxon>
    </lineage>
</organism>
<proteinExistence type="predicted"/>
<protein>
    <submittedName>
        <fullName evidence="1">Transcription factor Pur-alpha 1</fullName>
    </submittedName>
</protein>
<reference evidence="2" key="1">
    <citation type="journal article" date="2023" name="Hortic. Res.">
        <title>A chromosome-level phased genome enabling allele-level studies in sweet orange: a case study on citrus Huanglongbing tolerance.</title>
        <authorList>
            <person name="Wu B."/>
            <person name="Yu Q."/>
            <person name="Deng Z."/>
            <person name="Duan Y."/>
            <person name="Luo F."/>
            <person name="Gmitter F. Jr."/>
        </authorList>
    </citation>
    <scope>NUCLEOTIDE SEQUENCE [LARGE SCALE GENOMIC DNA]</scope>
    <source>
        <strain evidence="2">cv. Valencia</strain>
    </source>
</reference>
<accession>A0ACB8MFX8</accession>
<dbReference type="Proteomes" id="UP000829398">
    <property type="component" value="Chromosome 3"/>
</dbReference>
<gene>
    <name evidence="1" type="ORF">KPL71_009634</name>
</gene>
<name>A0ACB8MFX8_CITSI</name>
<evidence type="ECO:0000313" key="1">
    <source>
        <dbReference type="EMBL" id="KAH9784378.1"/>
    </source>
</evidence>